<keyword evidence="2" id="KW-1185">Reference proteome</keyword>
<dbReference type="RefSeq" id="XP_046059090.1">
    <property type="nucleotide sequence ID" value="XM_046207425.1"/>
</dbReference>
<evidence type="ECO:0000313" key="1">
    <source>
        <dbReference type="EMBL" id="KAH3661986.1"/>
    </source>
</evidence>
<reference evidence="1" key="2">
    <citation type="submission" date="2021-01" db="EMBL/GenBank/DDBJ databases">
        <authorList>
            <person name="Schikora-Tamarit M.A."/>
        </authorList>
    </citation>
    <scope>NUCLEOTIDE SEQUENCE</scope>
    <source>
        <strain evidence="1">CBS6075</strain>
    </source>
</reference>
<organism evidence="1 2">
    <name type="scientific">Ogataea philodendri</name>
    <dbReference type="NCBI Taxonomy" id="1378263"/>
    <lineage>
        <taxon>Eukaryota</taxon>
        <taxon>Fungi</taxon>
        <taxon>Dikarya</taxon>
        <taxon>Ascomycota</taxon>
        <taxon>Saccharomycotina</taxon>
        <taxon>Pichiomycetes</taxon>
        <taxon>Pichiales</taxon>
        <taxon>Pichiaceae</taxon>
        <taxon>Ogataea</taxon>
    </lineage>
</organism>
<proteinExistence type="predicted"/>
<evidence type="ECO:0000313" key="2">
    <source>
        <dbReference type="Proteomes" id="UP000769157"/>
    </source>
</evidence>
<dbReference type="Proteomes" id="UP000769157">
    <property type="component" value="Unassembled WGS sequence"/>
</dbReference>
<reference evidence="1" key="1">
    <citation type="journal article" date="2021" name="Open Biol.">
        <title>Shared evolutionary footprints suggest mitochondrial oxidative damage underlies multiple complex I losses in fungi.</title>
        <authorList>
            <person name="Schikora-Tamarit M.A."/>
            <person name="Marcet-Houben M."/>
            <person name="Nosek J."/>
            <person name="Gabaldon T."/>
        </authorList>
    </citation>
    <scope>NUCLEOTIDE SEQUENCE</scope>
    <source>
        <strain evidence="1">CBS6075</strain>
    </source>
</reference>
<comment type="caution">
    <text evidence="1">The sequence shown here is derived from an EMBL/GenBank/DDBJ whole genome shotgun (WGS) entry which is preliminary data.</text>
</comment>
<protein>
    <submittedName>
        <fullName evidence="1">Uncharacterized protein</fullName>
    </submittedName>
</protein>
<accession>A0A9P8T1S2</accession>
<dbReference type="GeneID" id="70238131"/>
<gene>
    <name evidence="1" type="ORF">OGAPHI_006167</name>
</gene>
<dbReference type="AlphaFoldDB" id="A0A9P8T1S2"/>
<sequence length="101" mass="10999">MLTRSNCDWLRDGAGLYFAKTPSERAFLPSSSSSPATNLLKDLSNCPQTLSNPDLPSLLPNQPEASTSVWESLSISFALSRATSGSIYAPLDFNEELKWST</sequence>
<name>A0A9P8T1S2_9ASCO</name>
<dbReference type="EMBL" id="JAEUBE010000414">
    <property type="protein sequence ID" value="KAH3661986.1"/>
    <property type="molecule type" value="Genomic_DNA"/>
</dbReference>